<organism evidence="2 3">
    <name type="scientific">Microbacterium deminutum</name>
    <dbReference type="NCBI Taxonomy" id="344164"/>
    <lineage>
        <taxon>Bacteria</taxon>
        <taxon>Bacillati</taxon>
        <taxon>Actinomycetota</taxon>
        <taxon>Actinomycetes</taxon>
        <taxon>Micrococcales</taxon>
        <taxon>Microbacteriaceae</taxon>
        <taxon>Microbacterium</taxon>
    </lineage>
</organism>
<protein>
    <recommendedName>
        <fullName evidence="4">DUF4232 domain-containing protein</fullName>
    </recommendedName>
</protein>
<dbReference type="RefSeq" id="WP_344091868.1">
    <property type="nucleotide sequence ID" value="NZ_BAAAOG010000001.1"/>
</dbReference>
<comment type="caution">
    <text evidence="2">The sequence shown here is derived from an EMBL/GenBank/DDBJ whole genome shotgun (WGS) entry which is preliminary data.</text>
</comment>
<dbReference type="EMBL" id="BAAAOG010000001">
    <property type="protein sequence ID" value="GAA1950163.1"/>
    <property type="molecule type" value="Genomic_DNA"/>
</dbReference>
<feature type="signal peptide" evidence="1">
    <location>
        <begin position="1"/>
        <end position="28"/>
    </location>
</feature>
<accession>A0ABN2QDF3</accession>
<evidence type="ECO:0000313" key="2">
    <source>
        <dbReference type="EMBL" id="GAA1950163.1"/>
    </source>
</evidence>
<reference evidence="2 3" key="1">
    <citation type="journal article" date="2019" name="Int. J. Syst. Evol. Microbiol.">
        <title>The Global Catalogue of Microorganisms (GCM) 10K type strain sequencing project: providing services to taxonomists for standard genome sequencing and annotation.</title>
        <authorList>
            <consortium name="The Broad Institute Genomics Platform"/>
            <consortium name="The Broad Institute Genome Sequencing Center for Infectious Disease"/>
            <person name="Wu L."/>
            <person name="Ma J."/>
        </authorList>
    </citation>
    <scope>NUCLEOTIDE SEQUENCE [LARGE SCALE GENOMIC DNA]</scope>
    <source>
        <strain evidence="2 3">JCM 14901</strain>
    </source>
</reference>
<evidence type="ECO:0008006" key="4">
    <source>
        <dbReference type="Google" id="ProtNLM"/>
    </source>
</evidence>
<feature type="chain" id="PRO_5046177955" description="DUF4232 domain-containing protein" evidence="1">
    <location>
        <begin position="29"/>
        <end position="166"/>
    </location>
</feature>
<gene>
    <name evidence="2" type="ORF">GCM10009776_10270</name>
</gene>
<evidence type="ECO:0000313" key="3">
    <source>
        <dbReference type="Proteomes" id="UP001499933"/>
    </source>
</evidence>
<sequence length="166" mass="17222">MAFRTRGRIVAAALLTAVLSTGALPAQAAAPFDLVFPAGQACSFELGLNIAPSGHTIYREFKGADGRVRTIDAGKGHALTFTNVSTGASVSTRSDLYATTTTRHADGSSTVVSIGHNLIILFPTDIPAGPSTKIYIGAVTYTSTAEGVFTITGSWGKTRDICAELD</sequence>
<evidence type="ECO:0000256" key="1">
    <source>
        <dbReference type="SAM" id="SignalP"/>
    </source>
</evidence>
<name>A0ABN2QDF3_9MICO</name>
<dbReference type="Proteomes" id="UP001499933">
    <property type="component" value="Unassembled WGS sequence"/>
</dbReference>
<proteinExistence type="predicted"/>
<keyword evidence="1" id="KW-0732">Signal</keyword>
<keyword evidence="3" id="KW-1185">Reference proteome</keyword>